<dbReference type="AlphaFoldDB" id="A0ABD1ZFX7"/>
<evidence type="ECO:0000313" key="2">
    <source>
        <dbReference type="Proteomes" id="UP001605036"/>
    </source>
</evidence>
<keyword evidence="2" id="KW-1185">Reference proteome</keyword>
<proteinExistence type="predicted"/>
<name>A0ABD1ZFX7_9MARC</name>
<accession>A0ABD1ZFX7</accession>
<comment type="caution">
    <text evidence="1">The sequence shown here is derived from an EMBL/GenBank/DDBJ whole genome shotgun (WGS) entry which is preliminary data.</text>
</comment>
<protein>
    <submittedName>
        <fullName evidence="1">Uncharacterized protein</fullName>
    </submittedName>
</protein>
<organism evidence="1 2">
    <name type="scientific">Riccia fluitans</name>
    <dbReference type="NCBI Taxonomy" id="41844"/>
    <lineage>
        <taxon>Eukaryota</taxon>
        <taxon>Viridiplantae</taxon>
        <taxon>Streptophyta</taxon>
        <taxon>Embryophyta</taxon>
        <taxon>Marchantiophyta</taxon>
        <taxon>Marchantiopsida</taxon>
        <taxon>Marchantiidae</taxon>
        <taxon>Marchantiales</taxon>
        <taxon>Ricciaceae</taxon>
        <taxon>Riccia</taxon>
    </lineage>
</organism>
<evidence type="ECO:0000313" key="1">
    <source>
        <dbReference type="EMBL" id="KAL2650339.1"/>
    </source>
</evidence>
<dbReference type="Proteomes" id="UP001605036">
    <property type="component" value="Unassembled WGS sequence"/>
</dbReference>
<dbReference type="EMBL" id="JBHFFA010000001">
    <property type="protein sequence ID" value="KAL2650339.1"/>
    <property type="molecule type" value="Genomic_DNA"/>
</dbReference>
<reference evidence="1 2" key="1">
    <citation type="submission" date="2024-09" db="EMBL/GenBank/DDBJ databases">
        <title>Chromosome-scale assembly of Riccia fluitans.</title>
        <authorList>
            <person name="Paukszto L."/>
            <person name="Sawicki J."/>
            <person name="Karawczyk K."/>
            <person name="Piernik-Szablinska J."/>
            <person name="Szczecinska M."/>
            <person name="Mazdziarz M."/>
        </authorList>
    </citation>
    <scope>NUCLEOTIDE SEQUENCE [LARGE SCALE GENOMIC DNA]</scope>
    <source>
        <strain evidence="1">Rf_01</strain>
        <tissue evidence="1">Aerial parts of the thallus</tissue>
    </source>
</reference>
<gene>
    <name evidence="1" type="ORF">R1flu_018467</name>
</gene>
<sequence length="135" mass="15329">MWRMWDTCLYVPPPTGIAFLQTAGPKAKFGFPSPRDGGTRDLNFCRRVVDENIKQSVDCKLYLNNADGVRIYDHHRWRSSFQESCQDSQVVDKDQFAGAELSSELAASQWFISTFFTKLADGVSNVNRAPDPSFR</sequence>